<dbReference type="STRING" id="765440.A0A0C3B0Y9"/>
<sequence length="66" mass="7849">IYCHQLSRFIYTTYDIRRAQDMTNPRTSHCDIMLLAKRNDENGSEPDHPFMYTHLLGIHHANVIYI</sequence>
<proteinExistence type="predicted"/>
<dbReference type="OrthoDB" id="3183767at2759"/>
<dbReference type="EMBL" id="KN833007">
    <property type="protein sequence ID" value="KIM79898.1"/>
    <property type="molecule type" value="Genomic_DNA"/>
</dbReference>
<evidence type="ECO:0000313" key="1">
    <source>
        <dbReference type="EMBL" id="KIM79898.1"/>
    </source>
</evidence>
<dbReference type="Proteomes" id="UP000054166">
    <property type="component" value="Unassembled WGS sequence"/>
</dbReference>
<feature type="non-terminal residue" evidence="1">
    <location>
        <position position="66"/>
    </location>
</feature>
<organism evidence="1 2">
    <name type="scientific">Piloderma croceum (strain F 1598)</name>
    <dbReference type="NCBI Taxonomy" id="765440"/>
    <lineage>
        <taxon>Eukaryota</taxon>
        <taxon>Fungi</taxon>
        <taxon>Dikarya</taxon>
        <taxon>Basidiomycota</taxon>
        <taxon>Agaricomycotina</taxon>
        <taxon>Agaricomycetes</taxon>
        <taxon>Agaricomycetidae</taxon>
        <taxon>Atheliales</taxon>
        <taxon>Atheliaceae</taxon>
        <taxon>Piloderma</taxon>
    </lineage>
</organism>
<dbReference type="AlphaFoldDB" id="A0A0C3B0Y9"/>
<keyword evidence="2" id="KW-1185">Reference proteome</keyword>
<accession>A0A0C3B0Y9</accession>
<gene>
    <name evidence="1" type="ORF">PILCRDRAFT_26413</name>
</gene>
<evidence type="ECO:0000313" key="2">
    <source>
        <dbReference type="Proteomes" id="UP000054166"/>
    </source>
</evidence>
<reference evidence="2" key="2">
    <citation type="submission" date="2015-01" db="EMBL/GenBank/DDBJ databases">
        <title>Evolutionary Origins and Diversification of the Mycorrhizal Mutualists.</title>
        <authorList>
            <consortium name="DOE Joint Genome Institute"/>
            <consortium name="Mycorrhizal Genomics Consortium"/>
            <person name="Kohler A."/>
            <person name="Kuo A."/>
            <person name="Nagy L.G."/>
            <person name="Floudas D."/>
            <person name="Copeland A."/>
            <person name="Barry K.W."/>
            <person name="Cichocki N."/>
            <person name="Veneault-Fourrey C."/>
            <person name="LaButti K."/>
            <person name="Lindquist E.A."/>
            <person name="Lipzen A."/>
            <person name="Lundell T."/>
            <person name="Morin E."/>
            <person name="Murat C."/>
            <person name="Riley R."/>
            <person name="Ohm R."/>
            <person name="Sun H."/>
            <person name="Tunlid A."/>
            <person name="Henrissat B."/>
            <person name="Grigoriev I.V."/>
            <person name="Hibbett D.S."/>
            <person name="Martin F."/>
        </authorList>
    </citation>
    <scope>NUCLEOTIDE SEQUENCE [LARGE SCALE GENOMIC DNA]</scope>
    <source>
        <strain evidence="2">F 1598</strain>
    </source>
</reference>
<dbReference type="InParanoid" id="A0A0C3B0Y9"/>
<protein>
    <submittedName>
        <fullName evidence="1">Uncharacterized protein</fullName>
    </submittedName>
</protein>
<dbReference type="HOGENOM" id="CLU_002498_7_1_1"/>
<name>A0A0C3B0Y9_PILCF</name>
<feature type="non-terminal residue" evidence="1">
    <location>
        <position position="1"/>
    </location>
</feature>
<reference evidence="1 2" key="1">
    <citation type="submission" date="2014-04" db="EMBL/GenBank/DDBJ databases">
        <authorList>
            <consortium name="DOE Joint Genome Institute"/>
            <person name="Kuo A."/>
            <person name="Tarkka M."/>
            <person name="Buscot F."/>
            <person name="Kohler A."/>
            <person name="Nagy L.G."/>
            <person name="Floudas D."/>
            <person name="Copeland A."/>
            <person name="Barry K.W."/>
            <person name="Cichocki N."/>
            <person name="Veneault-Fourrey C."/>
            <person name="LaButti K."/>
            <person name="Lindquist E.A."/>
            <person name="Lipzen A."/>
            <person name="Lundell T."/>
            <person name="Morin E."/>
            <person name="Murat C."/>
            <person name="Sun H."/>
            <person name="Tunlid A."/>
            <person name="Henrissat B."/>
            <person name="Grigoriev I.V."/>
            <person name="Hibbett D.S."/>
            <person name="Martin F."/>
            <person name="Nordberg H.P."/>
            <person name="Cantor M.N."/>
            <person name="Hua S.X."/>
        </authorList>
    </citation>
    <scope>NUCLEOTIDE SEQUENCE [LARGE SCALE GENOMIC DNA]</scope>
    <source>
        <strain evidence="1 2">F 1598</strain>
    </source>
</reference>